<dbReference type="CDD" id="cd06257">
    <property type="entry name" value="DnaJ"/>
    <property type="match status" value="1"/>
</dbReference>
<feature type="domain" description="J" evidence="16">
    <location>
        <begin position="5"/>
        <end position="70"/>
    </location>
</feature>
<dbReference type="InterPro" id="IPR018253">
    <property type="entry name" value="DnaJ_domain_CS"/>
</dbReference>
<feature type="binding site" evidence="14">
    <location>
        <position position="146"/>
    </location>
    <ligand>
        <name>Zn(2+)</name>
        <dbReference type="ChEBI" id="CHEBI:29105"/>
        <label>1</label>
    </ligand>
</feature>
<dbReference type="SMART" id="SM00271">
    <property type="entry name" value="DnaJ"/>
    <property type="match status" value="1"/>
</dbReference>
<evidence type="ECO:0000259" key="17">
    <source>
        <dbReference type="PROSITE" id="PS51188"/>
    </source>
</evidence>
<dbReference type="NCBIfam" id="NF008035">
    <property type="entry name" value="PRK10767.1"/>
    <property type="match status" value="1"/>
</dbReference>
<feature type="binding site" evidence="14">
    <location>
        <position position="188"/>
    </location>
    <ligand>
        <name>Zn(2+)</name>
        <dbReference type="ChEBI" id="CHEBI:29105"/>
        <label>2</label>
    </ligand>
</feature>
<evidence type="ECO:0000256" key="4">
    <source>
        <dbReference type="ARBA" id="ARBA00022705"/>
    </source>
</evidence>
<dbReference type="GO" id="GO:0005737">
    <property type="term" value="C:cytoplasm"/>
    <property type="evidence" value="ECO:0007669"/>
    <property type="project" value="UniProtKB-SubCell"/>
</dbReference>
<dbReference type="InterPro" id="IPR001623">
    <property type="entry name" value="DnaJ_domain"/>
</dbReference>
<dbReference type="EMBL" id="JAAVXB010000006">
    <property type="protein sequence ID" value="NKF23152.1"/>
    <property type="molecule type" value="Genomic_DNA"/>
</dbReference>
<dbReference type="GO" id="GO:0051082">
    <property type="term" value="F:unfolded protein binding"/>
    <property type="evidence" value="ECO:0007669"/>
    <property type="project" value="UniProtKB-UniRule"/>
</dbReference>
<comment type="similarity">
    <text evidence="12 14">Belongs to the DnaJ family.</text>
</comment>
<evidence type="ECO:0000256" key="14">
    <source>
        <dbReference type="HAMAP-Rule" id="MF_01152"/>
    </source>
</evidence>
<feature type="repeat" description="CXXCXGXG motif" evidence="14">
    <location>
        <begin position="146"/>
        <end position="153"/>
    </location>
</feature>
<keyword evidence="7 14" id="KW-0863">Zinc-finger</keyword>
<evidence type="ECO:0000256" key="15">
    <source>
        <dbReference type="PROSITE-ProRule" id="PRU00546"/>
    </source>
</evidence>
<feature type="binding site" evidence="14">
    <location>
        <position position="199"/>
    </location>
    <ligand>
        <name>Zn(2+)</name>
        <dbReference type="ChEBI" id="CHEBI:29105"/>
        <label>1</label>
    </ligand>
</feature>
<keyword evidence="3 14" id="KW-0963">Cytoplasm</keyword>
<dbReference type="PANTHER" id="PTHR43096:SF48">
    <property type="entry name" value="CHAPERONE PROTEIN DNAJ"/>
    <property type="match status" value="1"/>
</dbReference>
<evidence type="ECO:0000313" key="19">
    <source>
        <dbReference type="Proteomes" id="UP000653472"/>
    </source>
</evidence>
<dbReference type="InterPro" id="IPR036410">
    <property type="entry name" value="HSP_DnaJ_Cys-rich_dom_sf"/>
</dbReference>
<dbReference type="RefSeq" id="WP_168148472.1">
    <property type="nucleotide sequence ID" value="NZ_JAAVXB010000006.1"/>
</dbReference>
<feature type="repeat" description="CXXCXGXG motif" evidence="14">
    <location>
        <begin position="163"/>
        <end position="170"/>
    </location>
</feature>
<reference evidence="18" key="1">
    <citation type="submission" date="2020-03" db="EMBL/GenBank/DDBJ databases">
        <title>Solimonas marina sp. nov., isolated from deep seawater of the Pacific Ocean.</title>
        <authorList>
            <person name="Liu X."/>
            <person name="Lai Q."/>
            <person name="Sun F."/>
            <person name="Gai Y."/>
            <person name="Li G."/>
            <person name="Shao Z."/>
        </authorList>
    </citation>
    <scope>NUCLEOTIDE SEQUENCE</scope>
    <source>
        <strain evidence="18">C16B3</strain>
    </source>
</reference>
<evidence type="ECO:0000256" key="5">
    <source>
        <dbReference type="ARBA" id="ARBA00022723"/>
    </source>
</evidence>
<accession>A0A970B588</accession>
<dbReference type="SUPFAM" id="SSF49493">
    <property type="entry name" value="HSP40/DnaJ peptide-binding domain"/>
    <property type="match status" value="2"/>
</dbReference>
<keyword evidence="19" id="KW-1185">Reference proteome</keyword>
<comment type="subunit">
    <text evidence="2 14">Homodimer.</text>
</comment>
<dbReference type="FunFam" id="2.10.230.10:FF:000002">
    <property type="entry name" value="Molecular chaperone DnaJ"/>
    <property type="match status" value="1"/>
</dbReference>
<evidence type="ECO:0000256" key="8">
    <source>
        <dbReference type="ARBA" id="ARBA00022833"/>
    </source>
</evidence>
<feature type="domain" description="CR-type" evidence="17">
    <location>
        <begin position="133"/>
        <end position="211"/>
    </location>
</feature>
<dbReference type="PROSITE" id="PS50076">
    <property type="entry name" value="DNAJ_2"/>
    <property type="match status" value="1"/>
</dbReference>
<keyword evidence="10 14" id="KW-0143">Chaperone</keyword>
<comment type="caution">
    <text evidence="18">The sequence shown here is derived from an EMBL/GenBank/DDBJ whole genome shotgun (WGS) entry which is preliminary data.</text>
</comment>
<proteinExistence type="inferred from homology"/>
<dbReference type="GO" id="GO:0042026">
    <property type="term" value="P:protein refolding"/>
    <property type="evidence" value="ECO:0007669"/>
    <property type="project" value="TreeGrafter"/>
</dbReference>
<feature type="binding site" evidence="14">
    <location>
        <position position="149"/>
    </location>
    <ligand>
        <name>Zn(2+)</name>
        <dbReference type="ChEBI" id="CHEBI:29105"/>
        <label>1</label>
    </ligand>
</feature>
<dbReference type="Pfam" id="PF00684">
    <property type="entry name" value="DnaJ_CXXCXGXG"/>
    <property type="match status" value="1"/>
</dbReference>
<dbReference type="PROSITE" id="PS00636">
    <property type="entry name" value="DNAJ_1"/>
    <property type="match status" value="1"/>
</dbReference>
<gene>
    <name evidence="14 18" type="primary">dnaJ</name>
    <name evidence="18" type="ORF">G7Y82_12565</name>
</gene>
<feature type="binding site" evidence="14">
    <location>
        <position position="163"/>
    </location>
    <ligand>
        <name>Zn(2+)</name>
        <dbReference type="ChEBI" id="CHEBI:29105"/>
        <label>2</label>
    </ligand>
</feature>
<dbReference type="Proteomes" id="UP000653472">
    <property type="component" value="Unassembled WGS sequence"/>
</dbReference>
<keyword evidence="9 14" id="KW-0346">Stress response</keyword>
<dbReference type="GO" id="GO:0006260">
    <property type="term" value="P:DNA replication"/>
    <property type="evidence" value="ECO:0007669"/>
    <property type="project" value="UniProtKB-KW"/>
</dbReference>
<organism evidence="18 19">
    <name type="scientific">Solimonas marina</name>
    <dbReference type="NCBI Taxonomy" id="2714601"/>
    <lineage>
        <taxon>Bacteria</taxon>
        <taxon>Pseudomonadati</taxon>
        <taxon>Pseudomonadota</taxon>
        <taxon>Gammaproteobacteria</taxon>
        <taxon>Nevskiales</taxon>
        <taxon>Nevskiaceae</taxon>
        <taxon>Solimonas</taxon>
    </lineage>
</organism>
<dbReference type="NCBIfam" id="TIGR02349">
    <property type="entry name" value="DnaJ_bact"/>
    <property type="match status" value="1"/>
</dbReference>
<dbReference type="PRINTS" id="PR00625">
    <property type="entry name" value="JDOMAIN"/>
</dbReference>
<dbReference type="InterPro" id="IPR012724">
    <property type="entry name" value="DnaJ"/>
</dbReference>
<dbReference type="Gene3D" id="1.10.287.110">
    <property type="entry name" value="DnaJ domain"/>
    <property type="match status" value="1"/>
</dbReference>
<feature type="repeat" description="CXXCXGXG motif" evidence="14">
    <location>
        <begin position="199"/>
        <end position="206"/>
    </location>
</feature>
<dbReference type="Gene3D" id="2.10.230.10">
    <property type="entry name" value="Heat shock protein DnaJ, cysteine-rich domain"/>
    <property type="match status" value="1"/>
</dbReference>
<evidence type="ECO:0000256" key="3">
    <source>
        <dbReference type="ARBA" id="ARBA00022490"/>
    </source>
</evidence>
<dbReference type="GO" id="GO:0031072">
    <property type="term" value="F:heat shock protein binding"/>
    <property type="evidence" value="ECO:0007669"/>
    <property type="project" value="InterPro"/>
</dbReference>
<feature type="binding site" evidence="14">
    <location>
        <position position="185"/>
    </location>
    <ligand>
        <name>Zn(2+)</name>
        <dbReference type="ChEBI" id="CHEBI:29105"/>
        <label>2</label>
    </ligand>
</feature>
<dbReference type="GO" id="GO:0008270">
    <property type="term" value="F:zinc ion binding"/>
    <property type="evidence" value="ECO:0007669"/>
    <property type="project" value="UniProtKB-UniRule"/>
</dbReference>
<dbReference type="AlphaFoldDB" id="A0A970B588"/>
<dbReference type="InterPro" id="IPR036869">
    <property type="entry name" value="J_dom_sf"/>
</dbReference>
<evidence type="ECO:0000256" key="12">
    <source>
        <dbReference type="ARBA" id="ARBA00061004"/>
    </source>
</evidence>
<sequence length="376" mass="40514">MSKRDYYEVLMVEKTISEDGLKKAYRKLAMKYHPDRNPGDKAAEDQFKEVSEAYEVLSDEQKRAIYDQYGHEGLSRGGAGGGGFGGAGGFADIFGDVFADIFGGGGGGGRGGPRRGADLRFIMELSLEQAVFGSAESIRIPTWDECESCNGYGTADGKKAPTCATCHGSGQVRVQQGFFVLQQTCPKCRGSGTLVTDPCRSCRGVGKTRREKTLEVKVPAGVDTGDRIRLNGEGEPGDAGAPNGDLYVQINVKPHEIFERDGNDLHCSVPISVVTAALGGPLEVPTLEGKVEVEVPEGSQSGKQFRLRGRGVRSVRTSGPGDLYCTVYVETPVRLTKQQKDLLKQFGETLGHDNKHHPEGSSWLGKAKKFFDNLTA</sequence>
<comment type="subcellular location">
    <subcellularLocation>
        <location evidence="1 14">Cytoplasm</location>
    </subcellularLocation>
</comment>
<dbReference type="HAMAP" id="MF_01152">
    <property type="entry name" value="DnaJ"/>
    <property type="match status" value="1"/>
</dbReference>
<dbReference type="InterPro" id="IPR008971">
    <property type="entry name" value="HSP40/DnaJ_pept-bd"/>
</dbReference>
<evidence type="ECO:0000313" key="18">
    <source>
        <dbReference type="EMBL" id="NKF23152.1"/>
    </source>
</evidence>
<dbReference type="GO" id="GO:0009408">
    <property type="term" value="P:response to heat"/>
    <property type="evidence" value="ECO:0007669"/>
    <property type="project" value="InterPro"/>
</dbReference>
<dbReference type="CDD" id="cd10747">
    <property type="entry name" value="DnaJ_C"/>
    <property type="match status" value="1"/>
</dbReference>
<feature type="zinc finger region" description="CR-type" evidence="15">
    <location>
        <begin position="133"/>
        <end position="211"/>
    </location>
</feature>
<evidence type="ECO:0000256" key="11">
    <source>
        <dbReference type="ARBA" id="ARBA00053423"/>
    </source>
</evidence>
<evidence type="ECO:0000256" key="6">
    <source>
        <dbReference type="ARBA" id="ARBA00022737"/>
    </source>
</evidence>
<comment type="cofactor">
    <cofactor evidence="14">
        <name>Zn(2+)</name>
        <dbReference type="ChEBI" id="CHEBI:29105"/>
    </cofactor>
    <text evidence="14">Binds 2 Zn(2+) ions per monomer.</text>
</comment>
<keyword evidence="6 14" id="KW-0677">Repeat</keyword>
<dbReference type="InterPro" id="IPR002939">
    <property type="entry name" value="DnaJ_C"/>
</dbReference>
<dbReference type="GO" id="GO:0005524">
    <property type="term" value="F:ATP binding"/>
    <property type="evidence" value="ECO:0007669"/>
    <property type="project" value="InterPro"/>
</dbReference>
<comment type="domain">
    <text evidence="14">The J domain is necessary and sufficient to stimulate DnaK ATPase activity. Zinc center 1 plays an important role in the autonomous, DnaK-independent chaperone activity of DnaJ. Zinc center 2 is essential for interaction with DnaK and for DnaJ activity.</text>
</comment>
<dbReference type="Gene3D" id="2.60.260.20">
    <property type="entry name" value="Urease metallochaperone UreE, N-terminal domain"/>
    <property type="match status" value="2"/>
</dbReference>
<feature type="repeat" description="CXXCXGXG motif" evidence="14">
    <location>
        <begin position="185"/>
        <end position="192"/>
    </location>
</feature>
<name>A0A970B588_9GAMM</name>
<dbReference type="Pfam" id="PF00226">
    <property type="entry name" value="DnaJ"/>
    <property type="match status" value="1"/>
</dbReference>
<dbReference type="SUPFAM" id="SSF57938">
    <property type="entry name" value="DnaJ/Hsp40 cysteine-rich domain"/>
    <property type="match status" value="1"/>
</dbReference>
<evidence type="ECO:0000256" key="2">
    <source>
        <dbReference type="ARBA" id="ARBA00011738"/>
    </source>
</evidence>
<evidence type="ECO:0000256" key="1">
    <source>
        <dbReference type="ARBA" id="ARBA00004496"/>
    </source>
</evidence>
<dbReference type="FunFam" id="1.10.287.110:FF:000034">
    <property type="entry name" value="Chaperone protein DnaJ"/>
    <property type="match status" value="1"/>
</dbReference>
<dbReference type="CDD" id="cd10719">
    <property type="entry name" value="DnaJ_zf"/>
    <property type="match status" value="1"/>
</dbReference>
<comment type="function">
    <text evidence="11 14">Participates actively in the response to hyperosmotic and heat shock by preventing the aggregation of stress-denatured proteins and by disaggregating proteins, also in an autonomous, DnaK-independent fashion. Unfolded proteins bind initially to DnaJ; upon interaction with the DnaJ-bound protein, DnaK hydrolyzes its bound ATP, resulting in the formation of a stable complex. GrpE releases ADP from DnaK; ATP binding to DnaK triggers the release of the substrate protein, thus completing the reaction cycle. Several rounds of ATP-dependent interactions between DnaJ, DnaK and GrpE are required for fully efficient folding. Also involved, together with DnaK and GrpE, in the DNA replication of plasmids through activation of initiation proteins.</text>
</comment>
<keyword evidence="8 14" id="KW-0862">Zinc</keyword>
<evidence type="ECO:0000256" key="9">
    <source>
        <dbReference type="ARBA" id="ARBA00023016"/>
    </source>
</evidence>
<feature type="binding site" evidence="14">
    <location>
        <position position="202"/>
    </location>
    <ligand>
        <name>Zn(2+)</name>
        <dbReference type="ChEBI" id="CHEBI:29105"/>
        <label>1</label>
    </ligand>
</feature>
<protein>
    <recommendedName>
        <fullName evidence="13 14">Chaperone protein DnaJ</fullName>
    </recommendedName>
</protein>
<evidence type="ECO:0000259" key="16">
    <source>
        <dbReference type="PROSITE" id="PS50076"/>
    </source>
</evidence>
<feature type="binding site" evidence="14">
    <location>
        <position position="166"/>
    </location>
    <ligand>
        <name>Zn(2+)</name>
        <dbReference type="ChEBI" id="CHEBI:29105"/>
        <label>2</label>
    </ligand>
</feature>
<dbReference type="Pfam" id="PF01556">
    <property type="entry name" value="DnaJ_C"/>
    <property type="match status" value="1"/>
</dbReference>
<dbReference type="InterPro" id="IPR001305">
    <property type="entry name" value="HSP_DnaJ_Cys-rich_dom"/>
</dbReference>
<dbReference type="PROSITE" id="PS51188">
    <property type="entry name" value="ZF_CR"/>
    <property type="match status" value="1"/>
</dbReference>
<dbReference type="FunFam" id="2.60.260.20:FF:000004">
    <property type="entry name" value="Molecular chaperone DnaJ"/>
    <property type="match status" value="1"/>
</dbReference>
<evidence type="ECO:0000256" key="7">
    <source>
        <dbReference type="ARBA" id="ARBA00022771"/>
    </source>
</evidence>
<evidence type="ECO:0000256" key="13">
    <source>
        <dbReference type="ARBA" id="ARBA00067609"/>
    </source>
</evidence>
<dbReference type="PANTHER" id="PTHR43096">
    <property type="entry name" value="DNAJ HOMOLOG 1, MITOCHONDRIAL-RELATED"/>
    <property type="match status" value="1"/>
</dbReference>
<keyword evidence="4 14" id="KW-0235">DNA replication</keyword>
<evidence type="ECO:0000256" key="10">
    <source>
        <dbReference type="ARBA" id="ARBA00023186"/>
    </source>
</evidence>
<keyword evidence="5 14" id="KW-0479">Metal-binding</keyword>
<dbReference type="SUPFAM" id="SSF46565">
    <property type="entry name" value="Chaperone J-domain"/>
    <property type="match status" value="1"/>
</dbReference>